<keyword evidence="2" id="KW-0560">Oxidoreductase</keyword>
<dbReference type="Proteomes" id="UP000006251">
    <property type="component" value="Unassembled WGS sequence"/>
</dbReference>
<dbReference type="EMBL" id="BAEQ01000040">
    <property type="protein sequence ID" value="GAC29040.1"/>
    <property type="molecule type" value="Genomic_DNA"/>
</dbReference>
<dbReference type="OrthoDB" id="9803333at2"/>
<protein>
    <submittedName>
        <fullName evidence="3">Short-chain dehydrogenase/reductase SDR</fullName>
    </submittedName>
</protein>
<keyword evidence="4" id="KW-1185">Reference proteome</keyword>
<comment type="caution">
    <text evidence="3">The sequence shown here is derived from an EMBL/GenBank/DDBJ whole genome shotgun (WGS) entry which is preliminary data.</text>
</comment>
<dbReference type="RefSeq" id="WP_006011561.1">
    <property type="nucleotide sequence ID" value="NZ_BAEQ01000040.1"/>
</dbReference>
<dbReference type="PANTHER" id="PTHR43943">
    <property type="entry name" value="DEHYDROGENASE/REDUCTASE (SDR FAMILY) MEMBER 4"/>
    <property type="match status" value="1"/>
</dbReference>
<dbReference type="STRING" id="1121922.GCA_000428905_01902"/>
<dbReference type="Pfam" id="PF13561">
    <property type="entry name" value="adh_short_C2"/>
    <property type="match status" value="1"/>
</dbReference>
<evidence type="ECO:0000313" key="3">
    <source>
        <dbReference type="EMBL" id="GAC29040.1"/>
    </source>
</evidence>
<dbReference type="AlphaFoldDB" id="K7A0J4"/>
<dbReference type="InterPro" id="IPR002347">
    <property type="entry name" value="SDR_fam"/>
</dbReference>
<proteinExistence type="inferred from homology"/>
<dbReference type="GO" id="GO:0016491">
    <property type="term" value="F:oxidoreductase activity"/>
    <property type="evidence" value="ECO:0007669"/>
    <property type="project" value="UniProtKB-KW"/>
</dbReference>
<dbReference type="Gene3D" id="3.40.50.720">
    <property type="entry name" value="NAD(P)-binding Rossmann-like Domain"/>
    <property type="match status" value="1"/>
</dbReference>
<evidence type="ECO:0000313" key="4">
    <source>
        <dbReference type="Proteomes" id="UP000006251"/>
    </source>
</evidence>
<reference evidence="4" key="1">
    <citation type="journal article" date="2014" name="Environ. Microbiol.">
        <title>Comparative genomics of the marine bacterial genus Glaciecola reveals the high degree of genomic diversity and genomic characteristic for cold adaptation.</title>
        <authorList>
            <person name="Qin Q.L."/>
            <person name="Xie B.B."/>
            <person name="Yu Y."/>
            <person name="Shu Y.L."/>
            <person name="Rong J.C."/>
            <person name="Zhang Y.J."/>
            <person name="Zhao D.L."/>
            <person name="Chen X.L."/>
            <person name="Zhang X.Y."/>
            <person name="Chen B."/>
            <person name="Zhou B.C."/>
            <person name="Zhang Y.Z."/>
        </authorList>
    </citation>
    <scope>NUCLEOTIDE SEQUENCE [LARGE SCALE GENOMIC DNA]</scope>
    <source>
        <strain evidence="4">ACAM 615</strain>
    </source>
</reference>
<organism evidence="3 4">
    <name type="scientific">Brumicola pallidula DSM 14239 = ACAM 615</name>
    <dbReference type="NCBI Taxonomy" id="1121922"/>
    <lineage>
        <taxon>Bacteria</taxon>
        <taxon>Pseudomonadati</taxon>
        <taxon>Pseudomonadota</taxon>
        <taxon>Gammaproteobacteria</taxon>
        <taxon>Alteromonadales</taxon>
        <taxon>Alteromonadaceae</taxon>
        <taxon>Brumicola</taxon>
    </lineage>
</organism>
<dbReference type="PRINTS" id="PR00081">
    <property type="entry name" value="GDHRDH"/>
</dbReference>
<evidence type="ECO:0000256" key="1">
    <source>
        <dbReference type="ARBA" id="ARBA00006484"/>
    </source>
</evidence>
<dbReference type="SUPFAM" id="SSF51735">
    <property type="entry name" value="NAD(P)-binding Rossmann-fold domains"/>
    <property type="match status" value="1"/>
</dbReference>
<evidence type="ECO:0000256" key="2">
    <source>
        <dbReference type="ARBA" id="ARBA00023002"/>
    </source>
</evidence>
<gene>
    <name evidence="3" type="ORF">GPAL_2179</name>
</gene>
<sequence>MELNLKNKKVIISGGTKGIGRETVLALAREGATISLCARNQDDIDSIVKEIDLLGGKGYGKSVNLYDQDAFIEWLKDSAEKMSGVDIFISNVTGGTALGMDAWTAWKEFYDVDLMSAVRGFETLLPYLQKSNDASAIFVSSTAAIEHFAPAPPGFMALKAALITHSKTLSHYHGKDGIRVNTVCPGPIYIKGGAWEFVENEMPDLYTNTLTQIPLGRMGDANEVASLITFLASPVASFMTGGNYVIDGGMCKGV</sequence>
<accession>K7A0J4</accession>
<name>K7A0J4_9ALTE</name>
<dbReference type="PANTHER" id="PTHR43943:SF17">
    <property type="entry name" value="3-PHENYLPROPIONATE-DIHYDRODIOL_CINNAMIC ACID-DIHYDRODIOL DEHYDROGENASE"/>
    <property type="match status" value="1"/>
</dbReference>
<comment type="similarity">
    <text evidence="1">Belongs to the short-chain dehydrogenases/reductases (SDR) family.</text>
</comment>
<dbReference type="InterPro" id="IPR036291">
    <property type="entry name" value="NAD(P)-bd_dom_sf"/>
</dbReference>